<accession>A0AAD5RVH6</accession>
<keyword evidence="2" id="KW-1185">Reference proteome</keyword>
<proteinExistence type="predicted"/>
<protein>
    <submittedName>
        <fullName evidence="1">Uncharacterized protein</fullName>
    </submittedName>
</protein>
<evidence type="ECO:0000313" key="2">
    <source>
        <dbReference type="Proteomes" id="UP001201980"/>
    </source>
</evidence>
<dbReference type="Pfam" id="PF10906">
    <property type="entry name" value="Mrx7"/>
    <property type="match status" value="1"/>
</dbReference>
<evidence type="ECO:0000313" key="1">
    <source>
        <dbReference type="EMBL" id="KAJ2905018.1"/>
    </source>
</evidence>
<gene>
    <name evidence="1" type="ORF">MKZ38_006674</name>
</gene>
<name>A0AAD5RVH6_9PEZI</name>
<reference evidence="1" key="1">
    <citation type="submission" date="2022-07" db="EMBL/GenBank/DDBJ databases">
        <title>Draft genome sequence of Zalerion maritima ATCC 34329, a (micro)plastics degrading marine fungus.</title>
        <authorList>
            <person name="Paco A."/>
            <person name="Goncalves M.F.M."/>
            <person name="Rocha-Santos T.A.P."/>
            <person name="Alves A."/>
        </authorList>
    </citation>
    <scope>NUCLEOTIDE SEQUENCE</scope>
    <source>
        <strain evidence="1">ATCC 34329</strain>
    </source>
</reference>
<dbReference type="EMBL" id="JAKWBI020000040">
    <property type="protein sequence ID" value="KAJ2905018.1"/>
    <property type="molecule type" value="Genomic_DNA"/>
</dbReference>
<dbReference type="AlphaFoldDB" id="A0AAD5RVH6"/>
<sequence>MVWRFFVWPLRSNFEDWLVQVLVRSPKFQHSVRTLHRRVNGIKDPTEPMQRGEATRLPGDQGALVSFFRHWKNAVKDDIDVIRGRQQPPPRR</sequence>
<organism evidence="1 2">
    <name type="scientific">Zalerion maritima</name>
    <dbReference type="NCBI Taxonomy" id="339359"/>
    <lineage>
        <taxon>Eukaryota</taxon>
        <taxon>Fungi</taxon>
        <taxon>Dikarya</taxon>
        <taxon>Ascomycota</taxon>
        <taxon>Pezizomycotina</taxon>
        <taxon>Sordariomycetes</taxon>
        <taxon>Lulworthiomycetidae</taxon>
        <taxon>Lulworthiales</taxon>
        <taxon>Lulworthiaceae</taxon>
        <taxon>Zalerion</taxon>
    </lineage>
</organism>
<dbReference type="Proteomes" id="UP001201980">
    <property type="component" value="Unassembled WGS sequence"/>
</dbReference>
<comment type="caution">
    <text evidence="1">The sequence shown here is derived from an EMBL/GenBank/DDBJ whole genome shotgun (WGS) entry which is preliminary data.</text>
</comment>
<dbReference type="InterPro" id="IPR020301">
    <property type="entry name" value="Mrx7"/>
</dbReference>